<evidence type="ECO:0000313" key="2">
    <source>
        <dbReference type="Proteomes" id="UP000052008"/>
    </source>
</evidence>
<dbReference type="InterPro" id="IPR002591">
    <property type="entry name" value="Phosphodiest/P_Trfase"/>
</dbReference>
<protein>
    <recommendedName>
        <fullName evidence="3">Phosphodiesterase</fullName>
    </recommendedName>
</protein>
<dbReference type="Gene3D" id="3.40.720.10">
    <property type="entry name" value="Alkaline Phosphatase, subunit A"/>
    <property type="match status" value="2"/>
</dbReference>
<accession>A0A0S7WRX8</accession>
<dbReference type="Proteomes" id="UP000052008">
    <property type="component" value="Unassembled WGS sequence"/>
</dbReference>
<comment type="caution">
    <text evidence="1">The sequence shown here is derived from an EMBL/GenBank/DDBJ whole genome shotgun (WGS) entry which is preliminary data.</text>
</comment>
<evidence type="ECO:0000313" key="1">
    <source>
        <dbReference type="EMBL" id="KPJ52944.1"/>
    </source>
</evidence>
<dbReference type="PANTHER" id="PTHR10151:SF120">
    <property type="entry name" value="BIS(5'-ADENOSYL)-TRIPHOSPHATASE"/>
    <property type="match status" value="1"/>
</dbReference>
<reference evidence="1 2" key="1">
    <citation type="journal article" date="2015" name="Microbiome">
        <title>Genomic resolution of linkages in carbon, nitrogen, and sulfur cycling among widespread estuary sediment bacteria.</title>
        <authorList>
            <person name="Baker B.J."/>
            <person name="Lazar C.S."/>
            <person name="Teske A.P."/>
            <person name="Dick G.J."/>
        </authorList>
    </citation>
    <scope>NUCLEOTIDE SEQUENCE [LARGE SCALE GENOMIC DNA]</scope>
    <source>
        <strain evidence="1">DG_24</strain>
    </source>
</reference>
<dbReference type="PANTHER" id="PTHR10151">
    <property type="entry name" value="ECTONUCLEOTIDE PYROPHOSPHATASE/PHOSPHODIESTERASE"/>
    <property type="match status" value="1"/>
</dbReference>
<dbReference type="STRING" id="1703770.AMJ39_06450"/>
<dbReference type="EMBL" id="LIZS01000035">
    <property type="protein sequence ID" value="KPJ52944.1"/>
    <property type="molecule type" value="Genomic_DNA"/>
</dbReference>
<dbReference type="SUPFAM" id="SSF53649">
    <property type="entry name" value="Alkaline phosphatase-like"/>
    <property type="match status" value="1"/>
</dbReference>
<dbReference type="AlphaFoldDB" id="A0A0S7WRX8"/>
<dbReference type="GO" id="GO:0016787">
    <property type="term" value="F:hydrolase activity"/>
    <property type="evidence" value="ECO:0007669"/>
    <property type="project" value="UniProtKB-ARBA"/>
</dbReference>
<organism evidence="1 2">
    <name type="scientific">candidate division TA06 bacterium DG_24</name>
    <dbReference type="NCBI Taxonomy" id="1703770"/>
    <lineage>
        <taxon>Bacteria</taxon>
        <taxon>Bacteria division TA06</taxon>
    </lineage>
</organism>
<name>A0A0S7WRX8_UNCT6</name>
<dbReference type="Pfam" id="PF01663">
    <property type="entry name" value="Phosphodiest"/>
    <property type="match status" value="1"/>
</dbReference>
<proteinExistence type="predicted"/>
<dbReference type="InterPro" id="IPR017850">
    <property type="entry name" value="Alkaline_phosphatase_core_sf"/>
</dbReference>
<evidence type="ECO:0008006" key="3">
    <source>
        <dbReference type="Google" id="ProtNLM"/>
    </source>
</evidence>
<sequence length="583" mass="65156">MGISGIDLDLVDGSLQGEETESVAGRNVKVLVIGLDGATLDIIRPLAEAGRLPTFRRFMEEGTWGVLQSTVPPVTPPAWASFMTGKNPGKHGVFDMICVGADKEVLWPNATWVQGKTLWDLIGERGMRVGVIDIPMTFPPTPVNGYMVAGMFTPSQESEFTYPATLQTDLLKEIGSYPMERELVGSFAAGDILGGLRSVCDHTEKRKQAALYLLRKYDVDFFAVVFRGPDVIQHYGFRYTDEEYRRERPHETAMYHKMIDQYYEVLDGVVAELLDAVGDGTTAVIMSDHGAGPVKRCFHVNKWLHNEGFLALKPWPSVATLRLHVRWAAIRAALDKLGLAAVGRALPARLGDVRLPFPRLRRDRTQIVNWSRTRAFANVVSSPIKITINTPSLGKRGKQVGREERERLRREIIEGLRSLRDPATGEPVISQVWVPEDIYTGPLAHKAPDITFLTTDHKFRCQVLPYARALITEPDEERLGMHRMEGVLMMRGPAIRSGFELAEAQIVDLAPTVLHLLEMEIPSDMDGAVLTGALREEYAARHPERWSVAKEEPAGEADTAREVFSQEERRRIKRDLGELGYLG</sequence>
<gene>
    <name evidence="1" type="ORF">AMJ39_06450</name>
</gene>